<dbReference type="PANTHER" id="PTHR46637">
    <property type="entry name" value="TIS1421-TRANSPOSASE PROTEIN A"/>
    <property type="match status" value="1"/>
</dbReference>
<dbReference type="OrthoDB" id="4546548at2"/>
<evidence type="ECO:0000313" key="3">
    <source>
        <dbReference type="Proteomes" id="UP000295124"/>
    </source>
</evidence>
<gene>
    <name evidence="2" type="ORF">E1263_05330</name>
</gene>
<proteinExistence type="predicted"/>
<comment type="caution">
    <text evidence="2">The sequence shown here is derived from an EMBL/GenBank/DDBJ whole genome shotgun (WGS) entry which is preliminary data.</text>
</comment>
<dbReference type="EMBL" id="SMKX01000009">
    <property type="protein sequence ID" value="TDD62034.1"/>
    <property type="molecule type" value="Genomic_DNA"/>
</dbReference>
<dbReference type="Proteomes" id="UP000295124">
    <property type="component" value="Unassembled WGS sequence"/>
</dbReference>
<dbReference type="AlphaFoldDB" id="A0A4R4ZV15"/>
<reference evidence="2 3" key="1">
    <citation type="submission" date="2019-03" db="EMBL/GenBank/DDBJ databases">
        <title>Draft genome sequences of novel Actinobacteria.</title>
        <authorList>
            <person name="Sahin N."/>
            <person name="Ay H."/>
            <person name="Saygin H."/>
        </authorList>
    </citation>
    <scope>NUCLEOTIDE SEQUENCE [LARGE SCALE GENOMIC DNA]</scope>
    <source>
        <strain evidence="2 3">JCM 13523</strain>
    </source>
</reference>
<dbReference type="Pfam" id="PF13340">
    <property type="entry name" value="DUF4096"/>
    <property type="match status" value="1"/>
</dbReference>
<protein>
    <submittedName>
        <fullName evidence="2">Transposase</fullName>
    </submittedName>
</protein>
<dbReference type="PANTHER" id="PTHR46637:SF1">
    <property type="entry name" value="BLL5188 PROTEIN"/>
    <property type="match status" value="1"/>
</dbReference>
<dbReference type="InterPro" id="IPR052909">
    <property type="entry name" value="Transposase_6_like"/>
</dbReference>
<keyword evidence="3" id="KW-1185">Reference proteome</keyword>
<dbReference type="RefSeq" id="WP_132165958.1">
    <property type="nucleotide sequence ID" value="NZ_SMKX01000009.1"/>
</dbReference>
<organism evidence="2 3">
    <name type="scientific">Kribbella antibiotica</name>
    <dbReference type="NCBI Taxonomy" id="190195"/>
    <lineage>
        <taxon>Bacteria</taxon>
        <taxon>Bacillati</taxon>
        <taxon>Actinomycetota</taxon>
        <taxon>Actinomycetes</taxon>
        <taxon>Propionibacteriales</taxon>
        <taxon>Kribbellaceae</taxon>
        <taxon>Kribbella</taxon>
    </lineage>
</organism>
<evidence type="ECO:0000313" key="2">
    <source>
        <dbReference type="EMBL" id="TDD62034.1"/>
    </source>
</evidence>
<sequence>MHWKNLQCVILRRLLTYSPTSSSPHIAWIVFANGCKKRCTRSVCKEVQLNAGGCHCNQLTLDATCHLLHNEGNMATSAKSLDPLDDYLSPQFEVYREGFGDSARVSDINIAVRRYLLQDAPRELAADVVAALLADAPVNEGISELQADEVLTSYEPWEIAWQFHRAAVFACPTLDALIGRLRVWSYIDDQLDAGLWLTHHGSTQALNEMCQRIGVSPDRSRDRLTDDDDVSDTADLLVSHCLPQELLVVWREATSPTDADLTDAEWEILQPFVPLPPSGRVVPQFSKAARRALSGIFYRHLHETSWGQIPARYGTRENLYQRHVNYRKAGRFEQMSQAVEDDPAGKRLRRWLKAM</sequence>
<name>A0A4R4ZV15_9ACTN</name>
<evidence type="ECO:0000259" key="1">
    <source>
        <dbReference type="Pfam" id="PF13340"/>
    </source>
</evidence>
<dbReference type="InterPro" id="IPR025161">
    <property type="entry name" value="IS402-like_dom"/>
</dbReference>
<feature type="domain" description="Insertion element IS402-like" evidence="1">
    <location>
        <begin position="261"/>
        <end position="335"/>
    </location>
</feature>
<accession>A0A4R4ZV15</accession>